<evidence type="ECO:0000256" key="3">
    <source>
        <dbReference type="ARBA" id="ARBA00022452"/>
    </source>
</evidence>
<evidence type="ECO:0000313" key="9">
    <source>
        <dbReference type="EMBL" id="MEX6690686.1"/>
    </source>
</evidence>
<evidence type="ECO:0000256" key="6">
    <source>
        <dbReference type="ARBA" id="ARBA00023237"/>
    </source>
</evidence>
<evidence type="ECO:0000256" key="1">
    <source>
        <dbReference type="ARBA" id="ARBA00004571"/>
    </source>
</evidence>
<dbReference type="InterPro" id="IPR036942">
    <property type="entry name" value="Beta-barrel_TonB_sf"/>
</dbReference>
<dbReference type="Gene3D" id="2.40.170.20">
    <property type="entry name" value="TonB-dependent receptor, beta-barrel domain"/>
    <property type="match status" value="1"/>
</dbReference>
<protein>
    <submittedName>
        <fullName evidence="9">TonB-dependent receptor</fullName>
    </submittedName>
</protein>
<keyword evidence="9" id="KW-0675">Receptor</keyword>
<dbReference type="SUPFAM" id="SSF56935">
    <property type="entry name" value="Porins"/>
    <property type="match status" value="1"/>
</dbReference>
<dbReference type="NCBIfam" id="TIGR04057">
    <property type="entry name" value="SusC_RagA_signa"/>
    <property type="match status" value="1"/>
</dbReference>
<dbReference type="InterPro" id="IPR037066">
    <property type="entry name" value="Plug_dom_sf"/>
</dbReference>
<comment type="similarity">
    <text evidence="7">Belongs to the TonB-dependent receptor family.</text>
</comment>
<keyword evidence="10" id="KW-1185">Reference proteome</keyword>
<dbReference type="Pfam" id="PF13715">
    <property type="entry name" value="CarbopepD_reg_2"/>
    <property type="match status" value="1"/>
</dbReference>
<dbReference type="Gene3D" id="2.170.130.10">
    <property type="entry name" value="TonB-dependent receptor, plug domain"/>
    <property type="match status" value="1"/>
</dbReference>
<evidence type="ECO:0000313" key="10">
    <source>
        <dbReference type="Proteomes" id="UP001560573"/>
    </source>
</evidence>
<comment type="caution">
    <text evidence="9">The sequence shown here is derived from an EMBL/GenBank/DDBJ whole genome shotgun (WGS) entry which is preliminary data.</text>
</comment>
<evidence type="ECO:0000256" key="7">
    <source>
        <dbReference type="PROSITE-ProRule" id="PRU01360"/>
    </source>
</evidence>
<evidence type="ECO:0000256" key="4">
    <source>
        <dbReference type="ARBA" id="ARBA00022692"/>
    </source>
</evidence>
<organism evidence="9 10">
    <name type="scientific">Danxiaibacter flavus</name>
    <dbReference type="NCBI Taxonomy" id="3049108"/>
    <lineage>
        <taxon>Bacteria</taxon>
        <taxon>Pseudomonadati</taxon>
        <taxon>Bacteroidota</taxon>
        <taxon>Chitinophagia</taxon>
        <taxon>Chitinophagales</taxon>
        <taxon>Chitinophagaceae</taxon>
        <taxon>Danxiaibacter</taxon>
    </lineage>
</organism>
<keyword evidence="6 7" id="KW-0998">Cell outer membrane</keyword>
<dbReference type="Proteomes" id="UP001560573">
    <property type="component" value="Unassembled WGS sequence"/>
</dbReference>
<dbReference type="InterPro" id="IPR012910">
    <property type="entry name" value="Plug_dom"/>
</dbReference>
<dbReference type="EMBL" id="JAULBC010000010">
    <property type="protein sequence ID" value="MEX6690686.1"/>
    <property type="molecule type" value="Genomic_DNA"/>
</dbReference>
<feature type="domain" description="TonB-dependent receptor plug" evidence="8">
    <location>
        <begin position="241"/>
        <end position="348"/>
    </location>
</feature>
<evidence type="ECO:0000259" key="8">
    <source>
        <dbReference type="Pfam" id="PF07715"/>
    </source>
</evidence>
<name>A0ABV3ZLC2_9BACT</name>
<reference evidence="9 10" key="1">
    <citation type="submission" date="2023-07" db="EMBL/GenBank/DDBJ databases">
        <authorList>
            <person name="Lian W.-H."/>
        </authorList>
    </citation>
    <scope>NUCLEOTIDE SEQUENCE [LARGE SCALE GENOMIC DNA]</scope>
    <source>
        <strain evidence="9 10">SYSU DXS3180</strain>
    </source>
</reference>
<keyword evidence="5 7" id="KW-0472">Membrane</keyword>
<dbReference type="Pfam" id="PF07715">
    <property type="entry name" value="Plug"/>
    <property type="match status" value="1"/>
</dbReference>
<proteinExistence type="inferred from homology"/>
<evidence type="ECO:0000256" key="2">
    <source>
        <dbReference type="ARBA" id="ARBA00022448"/>
    </source>
</evidence>
<comment type="subcellular location">
    <subcellularLocation>
        <location evidence="1 7">Cell outer membrane</location>
        <topology evidence="1 7">Multi-pass membrane protein</topology>
    </subcellularLocation>
</comment>
<evidence type="ECO:0000256" key="5">
    <source>
        <dbReference type="ARBA" id="ARBA00023136"/>
    </source>
</evidence>
<dbReference type="PROSITE" id="PS52016">
    <property type="entry name" value="TONB_DEPENDENT_REC_3"/>
    <property type="match status" value="1"/>
</dbReference>
<dbReference type="RefSeq" id="WP_369332101.1">
    <property type="nucleotide sequence ID" value="NZ_JAULBC010000010.1"/>
</dbReference>
<keyword evidence="2 7" id="KW-0813">Transport</keyword>
<dbReference type="NCBIfam" id="TIGR04056">
    <property type="entry name" value="OMP_RagA_SusC"/>
    <property type="match status" value="1"/>
</dbReference>
<dbReference type="InterPro" id="IPR039426">
    <property type="entry name" value="TonB-dep_rcpt-like"/>
</dbReference>
<dbReference type="SUPFAM" id="SSF49464">
    <property type="entry name" value="Carboxypeptidase regulatory domain-like"/>
    <property type="match status" value="1"/>
</dbReference>
<dbReference type="InterPro" id="IPR008969">
    <property type="entry name" value="CarboxyPept-like_regulatory"/>
</dbReference>
<sequence length="1178" mass="129818">MSFLKGRFPTGLLAINYFKKVCGKTNNTIFLAMKLTVYILLVACLQVSAKGSAQRVSIVRKNVALKEVFKEIQKQTGYTVFCNYKILEKAKNVDVDISKGSLEELLNATLRTQGLDYNIEEKMIVVFEKKQDEDDLFLPGAALPPPATIITGKVLDENGEALVGAYVLLKGTKTGVATGEKGEFAISIPDDVAKVLLITYVGKQSVEIKLGDKREITVNLLTSIEDKQEVIIVGYGSQKRENLTGSVGTVKSERLADRPTASPATLLQGLAPGVTVMQSGGYPGAGASIKIREVATWQGSTDPLYVIDGVIRNASVFASLNPSDIDNLSLLKDAASASIYGMQAGNGVILVTTKRGNSDKTQISYNGSYTTNKPTVKPPRMNAFEAYTFANKAFAQKGLPANDPTFYSDDELEYFKTHSYDWVDETWRDPWNTNHVLSMSGGAKNVRYYVSGGYLSQTGSSSNKYNKYNLLAKLDGQINSSLSFTLDVNASWDKGDRPYWAYDYGDPNLSNIYNRLLMVTPGRPAFINGLPVGNFDNTNTANLAEGAGGYIRPYNSNISPTFQLKYNIPGIKGLSAKGMFAYNTYNGYTKTFANAPYIYYFKTAGQHNHIITDELDSARTGGYKILDQAQTAGAGASQVLSETWTINSNYQLDFMLNYNRVFGEHNISAFVAYEQLKSWGKYITGKGNYFDNLNFQEFNGASTSPANRTVSGNQQNLAGQASYFGRIDYNYANKYMLGVTFRADGSYIFPPENRWGYFPAASAAWNISNENFFAGLRKTIDYMKLRFSYGITGSNNTAAWQWQQNYTFNSNSGVYLGNGNPPSTVLGGTINPNITWEKNRNYDLGLDVSMPNRLISATIDLWAKKTKDILGQRNASIPSTVGASLPAVNYGKASAKGIEIAVSHENKIGNVFYRVGANWSTSTNKYIEVDQAASVRDPENKIGKPVAGWITGYVSEGIIRTQADVDAILSKNGAGFTIFGNAPKPGMLLYKDIRGPLGQDKPDGKIDGNDAIPLSFNGIPRVNYGLNFTVGWKGLDVTAIFAGIAKYDIMPTDVYVRRPLPGNNNLKIWQNAWTPETAATADMPSPVWNDWQIGSNAEVASTFWMNNGAFLRLKSLIVNYNLPQAWFRHTQLQNARIYFSGENLHQWNHTGYYDPERGGDFRQYPLMKSFTFGASVNF</sequence>
<keyword evidence="3 7" id="KW-1134">Transmembrane beta strand</keyword>
<keyword evidence="4 7" id="KW-0812">Transmembrane</keyword>
<dbReference type="InterPro" id="IPR023996">
    <property type="entry name" value="TonB-dep_OMP_SusC/RagA"/>
</dbReference>
<gene>
    <name evidence="9" type="ORF">QTN47_24480</name>
</gene>
<dbReference type="InterPro" id="IPR023997">
    <property type="entry name" value="TonB-dep_OMP_SusC/RagA_CS"/>
</dbReference>
<accession>A0ABV3ZLC2</accession>